<keyword evidence="1" id="KW-1133">Transmembrane helix</keyword>
<feature type="transmembrane region" description="Helical" evidence="1">
    <location>
        <begin position="20"/>
        <end position="41"/>
    </location>
</feature>
<evidence type="ECO:0000313" key="3">
    <source>
        <dbReference type="Proteomes" id="UP001589769"/>
    </source>
</evidence>
<keyword evidence="3" id="KW-1185">Reference proteome</keyword>
<evidence type="ECO:0000313" key="2">
    <source>
        <dbReference type="EMBL" id="MFC0323677.1"/>
    </source>
</evidence>
<evidence type="ECO:0000256" key="1">
    <source>
        <dbReference type="SAM" id="Phobius"/>
    </source>
</evidence>
<organism evidence="2 3">
    <name type="scientific">Gallibacterium melopsittaci</name>
    <dbReference type="NCBI Taxonomy" id="516063"/>
    <lineage>
        <taxon>Bacteria</taxon>
        <taxon>Pseudomonadati</taxon>
        <taxon>Pseudomonadota</taxon>
        <taxon>Gammaproteobacteria</taxon>
        <taxon>Pasteurellales</taxon>
        <taxon>Pasteurellaceae</taxon>
        <taxon>Gallibacterium</taxon>
    </lineage>
</organism>
<reference evidence="2 3" key="1">
    <citation type="submission" date="2024-09" db="EMBL/GenBank/DDBJ databases">
        <authorList>
            <person name="Sun Q."/>
            <person name="Mori K."/>
        </authorList>
    </citation>
    <scope>NUCLEOTIDE SEQUENCE [LARGE SCALE GENOMIC DNA]</scope>
    <source>
        <strain evidence="2 3">CCM 7538</strain>
    </source>
</reference>
<sequence length="104" mass="12416">MIKKNKYYYRKKIRDITNNILMAVVILSLSFLIFTLLKIGIEWWIDKYEASHDDSISFNDHCTRYYLQRPSGKDHITINRDSEIIIKFNENGRCDVIIQLDNQS</sequence>
<accession>A0ABV6HYD4</accession>
<comment type="caution">
    <text evidence="2">The sequence shown here is derived from an EMBL/GenBank/DDBJ whole genome shotgun (WGS) entry which is preliminary data.</text>
</comment>
<keyword evidence="1" id="KW-0812">Transmembrane</keyword>
<proteinExistence type="predicted"/>
<dbReference type="Proteomes" id="UP001589769">
    <property type="component" value="Unassembled WGS sequence"/>
</dbReference>
<dbReference type="RefSeq" id="WP_382375455.1">
    <property type="nucleotide sequence ID" value="NZ_JBHLWA010000040.1"/>
</dbReference>
<protein>
    <submittedName>
        <fullName evidence="2">Uncharacterized protein</fullName>
    </submittedName>
</protein>
<name>A0ABV6HYD4_9PAST</name>
<gene>
    <name evidence="2" type="ORF">ACFFHT_08960</name>
</gene>
<keyword evidence="1" id="KW-0472">Membrane</keyword>
<dbReference type="EMBL" id="JBHLWA010000040">
    <property type="protein sequence ID" value="MFC0323677.1"/>
    <property type="molecule type" value="Genomic_DNA"/>
</dbReference>